<dbReference type="PATRIC" id="fig|1423806.3.peg.227"/>
<evidence type="ECO:0000313" key="2">
    <source>
        <dbReference type="Proteomes" id="UP000050961"/>
    </source>
</evidence>
<reference evidence="1 2" key="1">
    <citation type="journal article" date="2015" name="Genome Announc.">
        <title>Expanding the biotechnology potential of lactobacilli through comparative genomics of 213 strains and associated genera.</title>
        <authorList>
            <person name="Sun Z."/>
            <person name="Harris H.M."/>
            <person name="McCann A."/>
            <person name="Guo C."/>
            <person name="Argimon S."/>
            <person name="Zhang W."/>
            <person name="Yang X."/>
            <person name="Jeffery I.B."/>
            <person name="Cooney J.C."/>
            <person name="Kagawa T.F."/>
            <person name="Liu W."/>
            <person name="Song Y."/>
            <person name="Salvetti E."/>
            <person name="Wrobel A."/>
            <person name="Rasinkangas P."/>
            <person name="Parkhill J."/>
            <person name="Rea M.C."/>
            <person name="O'Sullivan O."/>
            <person name="Ritari J."/>
            <person name="Douillard F.P."/>
            <person name="Paul Ross R."/>
            <person name="Yang R."/>
            <person name="Briner A.E."/>
            <person name="Felis G.E."/>
            <person name="de Vos W.M."/>
            <person name="Barrangou R."/>
            <person name="Klaenhammer T.R."/>
            <person name="Caufield P.W."/>
            <person name="Cui Y."/>
            <person name="Zhang H."/>
            <person name="O'Toole P.W."/>
        </authorList>
    </citation>
    <scope>NUCLEOTIDE SEQUENCE [LARGE SCALE GENOMIC DNA]</scope>
    <source>
        <strain evidence="1 2">DSM 21376</strain>
    </source>
</reference>
<evidence type="ECO:0008006" key="3">
    <source>
        <dbReference type="Google" id="ProtNLM"/>
    </source>
</evidence>
<gene>
    <name evidence="1" type="ORF">FD15_GL000225</name>
</gene>
<dbReference type="RefSeq" id="WP_034989311.1">
    <property type="nucleotide sequence ID" value="NZ_AYZF01000008.1"/>
</dbReference>
<dbReference type="STRING" id="1423806.FD15_GL000225"/>
<comment type="caution">
    <text evidence="1">The sequence shown here is derived from an EMBL/GenBank/DDBJ whole genome shotgun (WGS) entry which is preliminary data.</text>
</comment>
<accession>A0A023CYP2</accession>
<dbReference type="EMBL" id="AYZF01000008">
    <property type="protein sequence ID" value="KRN06672.1"/>
    <property type="molecule type" value="Genomic_DNA"/>
</dbReference>
<dbReference type="SUPFAM" id="SSF52777">
    <property type="entry name" value="CoA-dependent acyltransferases"/>
    <property type="match status" value="1"/>
</dbReference>
<dbReference type="OrthoDB" id="4876345at2"/>
<organism evidence="1 2">
    <name type="scientific">Liquorilactobacillus sucicola DSM 21376 = JCM 15457</name>
    <dbReference type="NCBI Taxonomy" id="1423806"/>
    <lineage>
        <taxon>Bacteria</taxon>
        <taxon>Bacillati</taxon>
        <taxon>Bacillota</taxon>
        <taxon>Bacilli</taxon>
        <taxon>Lactobacillales</taxon>
        <taxon>Lactobacillaceae</taxon>
        <taxon>Liquorilactobacillus</taxon>
    </lineage>
</organism>
<name>A0A023CYP2_9LACO</name>
<dbReference type="eggNOG" id="COG1020">
    <property type="taxonomic scope" value="Bacteria"/>
</dbReference>
<sequence>MTTITKKVTYQSIFETKNGQDYLAVLADNAKITSGQSFLYTKNGARSMIFEIRLTEDVEQQTLQQAVNLSLQRFPYFTSKLIEKNSNYYLAHNKLPVVVAETDELRELGSNSVNKHLIDIIFKKRRILIAYHHAMTDGRGIKPFVETLLYYYFALKTKTFPLIDEISKSDDPLNPGELLEPFENFQQIKQEQQETPQINHNGHQLIESKHNEIGDKSCRYELVINQEDFMHFAKAHNASLAIALAIMLQQAIRRVYPDIELPVVANMASDLRQGAVHKESFRNCVGSIALPCNTDILSDKDFTALATKYRELIREHKQPASLETDILKMIHLFDKLDSLKTHKAKQEMFSFFNNMIINSFILSYSGQTKLGGFEKYIDEMHTYMSGTKGLSVQVLATNGKIFVDMQQSFNSNVYCKTLSNILSEYNIAHKVSEEIMFETPHAQI</sequence>
<dbReference type="Proteomes" id="UP000050961">
    <property type="component" value="Unassembled WGS sequence"/>
</dbReference>
<dbReference type="AlphaFoldDB" id="A0A023CYP2"/>
<proteinExistence type="predicted"/>
<evidence type="ECO:0000313" key="1">
    <source>
        <dbReference type="EMBL" id="KRN06672.1"/>
    </source>
</evidence>
<keyword evidence="2" id="KW-1185">Reference proteome</keyword>
<protein>
    <recommendedName>
        <fullName evidence="3">Condensation domain-containing protein</fullName>
    </recommendedName>
</protein>